<dbReference type="RefSeq" id="WP_355323229.1">
    <property type="nucleotide sequence ID" value="NZ_JBHHMI010000013.1"/>
</dbReference>
<comment type="caution">
    <text evidence="1">The sequence shown here is derived from an EMBL/GenBank/DDBJ whole genome shotgun (WGS) entry which is preliminary data.</text>
</comment>
<dbReference type="Proteomes" id="UP001580346">
    <property type="component" value="Unassembled WGS sequence"/>
</dbReference>
<sequence>MNIKRELRQAAENDEYVTIRESDGSRRFGKVRMADNESLVKIISDSATEWVRIKDITHVSRVLPFNSREHTNADGSADLSSE</sequence>
<gene>
    <name evidence="1" type="ORF">ACE41H_15155</name>
</gene>
<evidence type="ECO:0000313" key="1">
    <source>
        <dbReference type="EMBL" id="MFB5268104.1"/>
    </source>
</evidence>
<dbReference type="EMBL" id="JBHHMI010000013">
    <property type="protein sequence ID" value="MFB5268104.1"/>
    <property type="molecule type" value="Genomic_DNA"/>
</dbReference>
<evidence type="ECO:0000313" key="2">
    <source>
        <dbReference type="Proteomes" id="UP001580346"/>
    </source>
</evidence>
<protein>
    <submittedName>
        <fullName evidence="1">Uncharacterized protein</fullName>
    </submittedName>
</protein>
<name>A0ABV5AXI2_9BACL</name>
<keyword evidence="2" id="KW-1185">Reference proteome</keyword>
<accession>A0ABV5AXI2</accession>
<proteinExistence type="predicted"/>
<organism evidence="1 2">
    <name type="scientific">Paenibacillus enshidis</name>
    <dbReference type="NCBI Taxonomy" id="1458439"/>
    <lineage>
        <taxon>Bacteria</taxon>
        <taxon>Bacillati</taxon>
        <taxon>Bacillota</taxon>
        <taxon>Bacilli</taxon>
        <taxon>Bacillales</taxon>
        <taxon>Paenibacillaceae</taxon>
        <taxon>Paenibacillus</taxon>
    </lineage>
</organism>
<reference evidence="1 2" key="1">
    <citation type="submission" date="2024-09" db="EMBL/GenBank/DDBJ databases">
        <title>Paenibacillus zeirhizospherea sp. nov., isolated from surface of the maize (Zea mays) roots in a horticulture field, Hungary.</title>
        <authorList>
            <person name="Marton D."/>
            <person name="Farkas M."/>
            <person name="Bedics A."/>
            <person name="Toth E."/>
            <person name="Tancsics A."/>
            <person name="Boka K."/>
            <person name="Maroti G."/>
            <person name="Kriszt B."/>
            <person name="Cserhati M."/>
        </authorList>
    </citation>
    <scope>NUCLEOTIDE SEQUENCE [LARGE SCALE GENOMIC DNA]</scope>
    <source>
        <strain evidence="1 2">KCTC 33519</strain>
    </source>
</reference>